<keyword evidence="5 8" id="KW-0406">Ion transport</keyword>
<evidence type="ECO:0000313" key="9">
    <source>
        <dbReference type="EMBL" id="ERJ10948.1"/>
    </source>
</evidence>
<evidence type="ECO:0000313" key="10">
    <source>
        <dbReference type="Proteomes" id="UP000005707"/>
    </source>
</evidence>
<evidence type="ECO:0000256" key="1">
    <source>
        <dbReference type="ARBA" id="ARBA00022448"/>
    </source>
</evidence>
<keyword evidence="7 8" id="KW-0464">Manganese</keyword>
<dbReference type="GO" id="GO:0016491">
    <property type="term" value="F:oxidoreductase activity"/>
    <property type="evidence" value="ECO:0007669"/>
    <property type="project" value="UniProtKB-KW"/>
</dbReference>
<organism evidence="9 10">
    <name type="scientific">Haloplasma contractile SSD-17B</name>
    <dbReference type="NCBI Taxonomy" id="1033810"/>
    <lineage>
        <taxon>Bacteria</taxon>
        <taxon>Bacillati</taxon>
        <taxon>Mycoplasmatota</taxon>
        <taxon>Mollicutes</taxon>
        <taxon>Haloplasmatales</taxon>
        <taxon>Haloplasmataceae</taxon>
        <taxon>Haloplasma</taxon>
    </lineage>
</organism>
<feature type="transmembrane region" description="Helical" evidence="8">
    <location>
        <begin position="127"/>
        <end position="146"/>
    </location>
</feature>
<evidence type="ECO:0000256" key="7">
    <source>
        <dbReference type="ARBA" id="ARBA00023211"/>
    </source>
</evidence>
<dbReference type="GO" id="GO:0005384">
    <property type="term" value="F:manganese ion transmembrane transporter activity"/>
    <property type="evidence" value="ECO:0007669"/>
    <property type="project" value="UniProtKB-UniRule"/>
</dbReference>
<feature type="transmembrane region" description="Helical" evidence="8">
    <location>
        <begin position="6"/>
        <end position="29"/>
    </location>
</feature>
<evidence type="ECO:0000256" key="4">
    <source>
        <dbReference type="ARBA" id="ARBA00022989"/>
    </source>
</evidence>
<dbReference type="GO" id="GO:0005886">
    <property type="term" value="C:plasma membrane"/>
    <property type="evidence" value="ECO:0007669"/>
    <property type="project" value="UniProtKB-SubCell"/>
</dbReference>
<dbReference type="InParanoid" id="U2E6V6"/>
<dbReference type="Proteomes" id="UP000005707">
    <property type="component" value="Unassembled WGS sequence"/>
</dbReference>
<comment type="subcellular location">
    <subcellularLocation>
        <location evidence="8">Cell membrane</location>
        <topology evidence="8">Multi-pass membrane protein</topology>
    </subcellularLocation>
</comment>
<accession>U2E6V6</accession>
<comment type="similarity">
    <text evidence="8">Belongs to the MntP (TC 9.B.29) family.</text>
</comment>
<dbReference type="eggNOG" id="COG1971">
    <property type="taxonomic scope" value="Bacteria"/>
</dbReference>
<proteinExistence type="inferred from homology"/>
<keyword evidence="9" id="KW-0560">Oxidoreductase</keyword>
<dbReference type="HAMAP" id="MF_01521">
    <property type="entry name" value="MntP_pump"/>
    <property type="match status" value="1"/>
</dbReference>
<dbReference type="InterPro" id="IPR022929">
    <property type="entry name" value="Put_MntP"/>
</dbReference>
<evidence type="ECO:0000256" key="3">
    <source>
        <dbReference type="ARBA" id="ARBA00022692"/>
    </source>
</evidence>
<dbReference type="EMBL" id="AFNU02000022">
    <property type="protein sequence ID" value="ERJ10948.1"/>
    <property type="molecule type" value="Genomic_DNA"/>
</dbReference>
<dbReference type="AlphaFoldDB" id="U2E6V6"/>
<comment type="function">
    <text evidence="8">Probably functions as a manganese efflux pump.</text>
</comment>
<dbReference type="Pfam" id="PF02659">
    <property type="entry name" value="Mntp"/>
    <property type="match status" value="1"/>
</dbReference>
<evidence type="ECO:0000256" key="6">
    <source>
        <dbReference type="ARBA" id="ARBA00023136"/>
    </source>
</evidence>
<reference evidence="9 10" key="2">
    <citation type="journal article" date="2013" name="PLoS ONE">
        <title>INDIGO - INtegrated Data Warehouse of MIcrobial GenOmes with Examples from the Red Sea Extremophiles.</title>
        <authorList>
            <person name="Alam I."/>
            <person name="Antunes A."/>
            <person name="Kamau A.A."/>
            <person name="Ba Alawi W."/>
            <person name="Kalkatawi M."/>
            <person name="Stingl U."/>
            <person name="Bajic V.B."/>
        </authorList>
    </citation>
    <scope>NUCLEOTIDE SEQUENCE [LARGE SCALE GENOMIC DNA]</scope>
    <source>
        <strain evidence="9 10">SSD-17B</strain>
    </source>
</reference>
<keyword evidence="6 8" id="KW-0472">Membrane</keyword>
<dbReference type="PANTHER" id="PTHR35529">
    <property type="entry name" value="MANGANESE EFFLUX PUMP MNTP-RELATED"/>
    <property type="match status" value="1"/>
</dbReference>
<evidence type="ECO:0000256" key="5">
    <source>
        <dbReference type="ARBA" id="ARBA00023065"/>
    </source>
</evidence>
<keyword evidence="1 8" id="KW-0813">Transport</keyword>
<reference evidence="9 10" key="1">
    <citation type="journal article" date="2011" name="J. Bacteriol.">
        <title>Genome sequence of Haloplasma contractile, an unusual contractile bacterium from a deep-sea anoxic brine lake.</title>
        <authorList>
            <person name="Antunes A."/>
            <person name="Alam I."/>
            <person name="El Dorry H."/>
            <person name="Siam R."/>
            <person name="Robertson A."/>
            <person name="Bajic V.B."/>
            <person name="Stingl U."/>
        </authorList>
    </citation>
    <scope>NUCLEOTIDE SEQUENCE [LARGE SCALE GENOMIC DNA]</scope>
    <source>
        <strain evidence="9 10">SSD-17B</strain>
    </source>
</reference>
<keyword evidence="10" id="KW-1185">Reference proteome</keyword>
<feature type="transmembrane region" description="Helical" evidence="8">
    <location>
        <begin position="70"/>
        <end position="87"/>
    </location>
</feature>
<protein>
    <recommendedName>
        <fullName evidence="8">Putative manganese efflux pump MntP</fullName>
    </recommendedName>
</protein>
<evidence type="ECO:0000256" key="8">
    <source>
        <dbReference type="HAMAP-Rule" id="MF_01521"/>
    </source>
</evidence>
<comment type="caution">
    <text evidence="9">The sequence shown here is derived from an EMBL/GenBank/DDBJ whole genome shotgun (WGS) entry which is preliminary data.</text>
</comment>
<name>U2E6V6_9MOLU</name>
<dbReference type="InterPro" id="IPR003810">
    <property type="entry name" value="Mntp/YtaF"/>
</dbReference>
<keyword evidence="3 8" id="KW-0812">Transmembrane</keyword>
<dbReference type="OrthoDB" id="9811590at2"/>
<keyword evidence="2 8" id="KW-1003">Cell membrane</keyword>
<feature type="transmembrane region" description="Helical" evidence="8">
    <location>
        <begin position="152"/>
        <end position="171"/>
    </location>
</feature>
<evidence type="ECO:0000256" key="2">
    <source>
        <dbReference type="ARBA" id="ARBA00022475"/>
    </source>
</evidence>
<sequence>MFEFYVTILMLAIALAMDAFAVSISLGMANIVKGLKDKLKVALTFGGFQAGMFFIGTLFLYIFPKRYIELNHYIAAILLGILGIRMIREGLSEKAEMCPHGKCLGLDCKKTKCDRTGQYRFLTTKLLLTYGIATSIDALAAGIAYSLSYDRIILAVTYVCAITLLFSYFGVKFGLKLKHMIGDKADIIGGIILIILAIKSLV</sequence>
<feature type="transmembrane region" description="Helical" evidence="8">
    <location>
        <begin position="41"/>
        <end position="64"/>
    </location>
</feature>
<dbReference type="PANTHER" id="PTHR35529:SF1">
    <property type="entry name" value="MANGANESE EFFLUX PUMP MNTP-RELATED"/>
    <property type="match status" value="1"/>
</dbReference>
<dbReference type="RefSeq" id="WP_008825322.1">
    <property type="nucleotide sequence ID" value="NZ_AFNU02000022.1"/>
</dbReference>
<keyword evidence="4 8" id="KW-1133">Transmembrane helix</keyword>
<gene>
    <name evidence="8" type="primary">mntP</name>
    <name evidence="9" type="ORF">HLPCO_003071</name>
</gene>